<name>A0A4P1RB85_LUPAN</name>
<gene>
    <name evidence="1" type="ORF">TanjilG_05266</name>
</gene>
<dbReference type="EMBL" id="CM007368">
    <property type="protein sequence ID" value="OIW06495.1"/>
    <property type="molecule type" value="Genomic_DNA"/>
</dbReference>
<organism evidence="1 2">
    <name type="scientific">Lupinus angustifolius</name>
    <name type="common">Narrow-leaved blue lupine</name>
    <dbReference type="NCBI Taxonomy" id="3871"/>
    <lineage>
        <taxon>Eukaryota</taxon>
        <taxon>Viridiplantae</taxon>
        <taxon>Streptophyta</taxon>
        <taxon>Embryophyta</taxon>
        <taxon>Tracheophyta</taxon>
        <taxon>Spermatophyta</taxon>
        <taxon>Magnoliopsida</taxon>
        <taxon>eudicotyledons</taxon>
        <taxon>Gunneridae</taxon>
        <taxon>Pentapetalae</taxon>
        <taxon>rosids</taxon>
        <taxon>fabids</taxon>
        <taxon>Fabales</taxon>
        <taxon>Fabaceae</taxon>
        <taxon>Papilionoideae</taxon>
        <taxon>50 kb inversion clade</taxon>
        <taxon>genistoids sensu lato</taxon>
        <taxon>core genistoids</taxon>
        <taxon>Genisteae</taxon>
        <taxon>Lupinus</taxon>
    </lineage>
</organism>
<proteinExistence type="predicted"/>
<evidence type="ECO:0000313" key="1">
    <source>
        <dbReference type="EMBL" id="OIW06495.1"/>
    </source>
</evidence>
<protein>
    <submittedName>
        <fullName evidence="1">Uncharacterized protein</fullName>
    </submittedName>
</protein>
<reference evidence="1 2" key="1">
    <citation type="journal article" date="2017" name="Plant Biotechnol. J.">
        <title>A comprehensive draft genome sequence for lupin (Lupinus angustifolius), an emerging health food: insights into plant-microbe interactions and legume evolution.</title>
        <authorList>
            <person name="Hane J.K."/>
            <person name="Ming Y."/>
            <person name="Kamphuis L.G."/>
            <person name="Nelson M.N."/>
            <person name="Garg G."/>
            <person name="Atkins C.A."/>
            <person name="Bayer P.E."/>
            <person name="Bravo A."/>
            <person name="Bringans S."/>
            <person name="Cannon S."/>
            <person name="Edwards D."/>
            <person name="Foley R."/>
            <person name="Gao L.L."/>
            <person name="Harrison M.J."/>
            <person name="Huang W."/>
            <person name="Hurgobin B."/>
            <person name="Li S."/>
            <person name="Liu C.W."/>
            <person name="McGrath A."/>
            <person name="Morahan G."/>
            <person name="Murray J."/>
            <person name="Weller J."/>
            <person name="Jian J."/>
            <person name="Singh K.B."/>
        </authorList>
    </citation>
    <scope>NUCLEOTIDE SEQUENCE</scope>
    <source>
        <strain evidence="2">cv. Tanjil</strain>
        <tissue evidence="1">Whole plant</tissue>
    </source>
</reference>
<dbReference type="Proteomes" id="UP000188354">
    <property type="component" value="Chromosome LG08"/>
</dbReference>
<keyword evidence="2" id="KW-1185">Reference proteome</keyword>
<evidence type="ECO:0000313" key="2">
    <source>
        <dbReference type="Proteomes" id="UP000188354"/>
    </source>
</evidence>
<accession>A0A4P1RB85</accession>
<sequence>MGKRKERLQNPEPFMPISNNIDSVKSLKARSRALKQHQKEANMIESNMSSKIMKETLI</sequence>
<dbReference type="AlphaFoldDB" id="A0A4P1RB85"/>
<dbReference type="Gramene" id="OIW06495">
    <property type="protein sequence ID" value="OIW06495"/>
    <property type="gene ID" value="TanjilG_05266"/>
</dbReference>